<organism evidence="2 3">
    <name type="scientific">Bradyrhizobium canariense</name>
    <dbReference type="NCBI Taxonomy" id="255045"/>
    <lineage>
        <taxon>Bacteria</taxon>
        <taxon>Pseudomonadati</taxon>
        <taxon>Pseudomonadota</taxon>
        <taxon>Alphaproteobacteria</taxon>
        <taxon>Hyphomicrobiales</taxon>
        <taxon>Nitrobacteraceae</taxon>
        <taxon>Bradyrhizobium</taxon>
    </lineage>
</organism>
<sequence length="456" mass="50846">MIERDSPQIKSDATGPRVALFGNFGTGNLGNEATLQAMVLNVRKYLPNAEISCICPKPENTAKQYDICAVPIRAPSPIWRSDRERKVGDGSISKATTGPHRWMTAVLNKSLRIFSYPFVDAYRWFKGFIALKDNDLLIMTGTGMVGDYAIGPFDLHYDIFRWAVIARLCRCKLLFVSVGGGPLRHPLSRWFIRAALALADYGSYRDAPSKDHLAAVGIDVTNHAVYPDLAFSLPKAVIPAKREPERRETTVGVGIMNYHTRLGGSGSDQTIYRDYIARIASLVVRLLERGYTVRILIGDVVWDQDVRGDLRKELEERRCNYDDGKIIDEPALSVDELLLQLASVDVVVSSRFHNVLLGLMLGKPAMAISYHEKFQPLMSGVGLGEFYCDIERIDVDELIGKVVELVEDAPAIEARLALKTESYRAALDEQYRRIFEGISSYRGEPSGMGLPSASRR</sequence>
<accession>A0A1H1WRU0</accession>
<reference evidence="3" key="1">
    <citation type="submission" date="2016-10" db="EMBL/GenBank/DDBJ databases">
        <authorList>
            <person name="Varghese N."/>
            <person name="Submissions S."/>
        </authorList>
    </citation>
    <scope>NUCLEOTIDE SEQUENCE [LARGE SCALE GENOMIC DNA]</scope>
    <source>
        <strain evidence="3">GAS369</strain>
    </source>
</reference>
<dbReference type="EMBL" id="LT629750">
    <property type="protein sequence ID" value="SDS99853.1"/>
    <property type="molecule type" value="Genomic_DNA"/>
</dbReference>
<dbReference type="GO" id="GO:0016740">
    <property type="term" value="F:transferase activity"/>
    <property type="evidence" value="ECO:0007669"/>
    <property type="project" value="UniProtKB-KW"/>
</dbReference>
<dbReference type="InterPro" id="IPR007345">
    <property type="entry name" value="Polysacch_pyruvyl_Trfase"/>
</dbReference>
<dbReference type="Proteomes" id="UP000243904">
    <property type="component" value="Chromosome I"/>
</dbReference>
<evidence type="ECO:0000313" key="3">
    <source>
        <dbReference type="Proteomes" id="UP000243904"/>
    </source>
</evidence>
<protein>
    <submittedName>
        <fullName evidence="2">Polysaccharide pyruvyl transferase family protein WcaK</fullName>
    </submittedName>
</protein>
<dbReference type="PANTHER" id="PTHR36836:SF1">
    <property type="entry name" value="COLANIC ACID BIOSYNTHESIS PROTEIN WCAK"/>
    <property type="match status" value="1"/>
</dbReference>
<keyword evidence="3" id="KW-1185">Reference proteome</keyword>
<dbReference type="Pfam" id="PF04230">
    <property type="entry name" value="PS_pyruv_trans"/>
    <property type="match status" value="1"/>
</dbReference>
<dbReference type="RefSeq" id="WP_167558806.1">
    <property type="nucleotide sequence ID" value="NZ_LT629750.1"/>
</dbReference>
<keyword evidence="2" id="KW-0808">Transferase</keyword>
<dbReference type="PANTHER" id="PTHR36836">
    <property type="entry name" value="COLANIC ACID BIOSYNTHESIS PROTEIN WCAK"/>
    <property type="match status" value="1"/>
</dbReference>
<evidence type="ECO:0000313" key="2">
    <source>
        <dbReference type="EMBL" id="SDS99853.1"/>
    </source>
</evidence>
<feature type="domain" description="Polysaccharide pyruvyl transferase" evidence="1">
    <location>
        <begin position="28"/>
        <end position="371"/>
    </location>
</feature>
<gene>
    <name evidence="2" type="ORF">SAMN05444158_3984</name>
</gene>
<evidence type="ECO:0000259" key="1">
    <source>
        <dbReference type="Pfam" id="PF04230"/>
    </source>
</evidence>
<proteinExistence type="predicted"/>
<name>A0A1H1WRU0_9BRAD</name>
<dbReference type="AlphaFoldDB" id="A0A1H1WRU0"/>